<dbReference type="EMBL" id="AC135423">
    <property type="protein sequence ID" value="AAT94017.1"/>
    <property type="molecule type" value="Genomic_DNA"/>
</dbReference>
<reference evidence="4" key="3">
    <citation type="journal article" date="2005" name="Nature">
        <title>The map-based sequence of the rice genome.</title>
        <authorList>
            <consortium name="International rice genome sequencing project (IRGSP)"/>
            <person name="Matsumoto T."/>
            <person name="Wu J."/>
            <person name="Kanamori H."/>
            <person name="Katayose Y."/>
            <person name="Fujisawa M."/>
            <person name="Namiki N."/>
            <person name="Mizuno H."/>
            <person name="Yamamoto K."/>
            <person name="Antonio B.A."/>
            <person name="Baba T."/>
            <person name="Sakata K."/>
            <person name="Nagamura Y."/>
            <person name="Aoki H."/>
            <person name="Arikawa K."/>
            <person name="Arita K."/>
            <person name="Bito T."/>
            <person name="Chiden Y."/>
            <person name="Fujitsuka N."/>
            <person name="Fukunaka R."/>
            <person name="Hamada M."/>
            <person name="Harada C."/>
            <person name="Hayashi A."/>
            <person name="Hijishita S."/>
            <person name="Honda M."/>
            <person name="Hosokawa S."/>
            <person name="Ichikawa Y."/>
            <person name="Idonuma A."/>
            <person name="Iijima M."/>
            <person name="Ikeda M."/>
            <person name="Ikeno M."/>
            <person name="Ito K."/>
            <person name="Ito S."/>
            <person name="Ito T."/>
            <person name="Ito Y."/>
            <person name="Ito Y."/>
            <person name="Iwabuchi A."/>
            <person name="Kamiya K."/>
            <person name="Karasawa W."/>
            <person name="Kurita K."/>
            <person name="Katagiri S."/>
            <person name="Kikuta A."/>
            <person name="Kobayashi H."/>
            <person name="Kobayashi N."/>
            <person name="Machita K."/>
            <person name="Maehara T."/>
            <person name="Masukawa M."/>
            <person name="Mizubayashi T."/>
            <person name="Mukai Y."/>
            <person name="Nagasaki H."/>
            <person name="Nagata Y."/>
            <person name="Naito S."/>
            <person name="Nakashima M."/>
            <person name="Nakama Y."/>
            <person name="Nakamichi Y."/>
            <person name="Nakamura M."/>
            <person name="Meguro A."/>
            <person name="Negishi M."/>
            <person name="Ohta I."/>
            <person name="Ohta T."/>
            <person name="Okamoto M."/>
            <person name="Ono N."/>
            <person name="Saji S."/>
            <person name="Sakaguchi M."/>
            <person name="Sakai K."/>
            <person name="Shibata M."/>
            <person name="Shimokawa T."/>
            <person name="Song J."/>
            <person name="Takazaki Y."/>
            <person name="Terasawa K."/>
            <person name="Tsugane M."/>
            <person name="Tsuji K."/>
            <person name="Ueda S."/>
            <person name="Waki K."/>
            <person name="Yamagata H."/>
            <person name="Yamamoto M."/>
            <person name="Yamamoto S."/>
            <person name="Yamane H."/>
            <person name="Yoshiki S."/>
            <person name="Yoshihara R."/>
            <person name="Yukawa K."/>
            <person name="Zhong H."/>
            <person name="Yano M."/>
            <person name="Yuan Q."/>
            <person name="Ouyang S."/>
            <person name="Liu J."/>
            <person name="Jones K.M."/>
            <person name="Gansberger K."/>
            <person name="Moffat K."/>
            <person name="Hill J."/>
            <person name="Bera J."/>
            <person name="Fadrosh D."/>
            <person name="Jin S."/>
            <person name="Johri S."/>
            <person name="Kim M."/>
            <person name="Overton L."/>
            <person name="Reardon M."/>
            <person name="Tsitrin T."/>
            <person name="Vuong H."/>
            <person name="Weaver B."/>
            <person name="Ciecko A."/>
            <person name="Tallon L."/>
            <person name="Jackson J."/>
            <person name="Pai G."/>
            <person name="Aken S.V."/>
            <person name="Utterback T."/>
            <person name="Reidmuller S."/>
            <person name="Feldblyum T."/>
            <person name="Hsiao J."/>
            <person name="Zismann V."/>
            <person name="Iobst S."/>
            <person name="de Vazeille A.R."/>
            <person name="Buell C.R."/>
            <person name="Ying K."/>
            <person name="Li Y."/>
            <person name="Lu T."/>
            <person name="Huang Y."/>
            <person name="Zhao Q."/>
            <person name="Feng Q."/>
            <person name="Zhang L."/>
            <person name="Zhu J."/>
            <person name="Weng Q."/>
            <person name="Mu J."/>
            <person name="Lu Y."/>
            <person name="Fan D."/>
            <person name="Liu Y."/>
            <person name="Guan J."/>
            <person name="Zhang Y."/>
            <person name="Yu S."/>
            <person name="Liu X."/>
            <person name="Zhang Y."/>
            <person name="Hong G."/>
            <person name="Han B."/>
            <person name="Choisne N."/>
            <person name="Demange N."/>
            <person name="Orjeda G."/>
            <person name="Samain S."/>
            <person name="Cattolico L."/>
            <person name="Pelletier E."/>
            <person name="Couloux A."/>
            <person name="Segurens B."/>
            <person name="Wincker P."/>
            <person name="D'Hont A."/>
            <person name="Scarpelli C."/>
            <person name="Weissenbach J."/>
            <person name="Salanoubat M."/>
            <person name="Quetier F."/>
            <person name="Yu Y."/>
            <person name="Kim H.R."/>
            <person name="Rambo T."/>
            <person name="Currie J."/>
            <person name="Collura K."/>
            <person name="Luo M."/>
            <person name="Yang T."/>
            <person name="Ammiraju J.S.S."/>
            <person name="Engler F."/>
            <person name="Soderlund C."/>
            <person name="Wing R.A."/>
            <person name="Palmer L.E."/>
            <person name="de la Bastide M."/>
            <person name="Spiegel L."/>
            <person name="Nascimento L."/>
            <person name="Zutavern T."/>
            <person name="O'Shaughnessy A."/>
            <person name="Dike S."/>
            <person name="Dedhia N."/>
            <person name="Preston R."/>
            <person name="Balija V."/>
            <person name="McCombie W.R."/>
            <person name="Chow T."/>
            <person name="Chen H."/>
            <person name="Chung M."/>
            <person name="Chen C."/>
            <person name="Shaw J."/>
            <person name="Wu H."/>
            <person name="Hsiao K."/>
            <person name="Chao Y."/>
            <person name="Chu M."/>
            <person name="Cheng C."/>
            <person name="Hour A."/>
            <person name="Lee P."/>
            <person name="Lin S."/>
            <person name="Lin Y."/>
            <person name="Liou J."/>
            <person name="Liu S."/>
            <person name="Hsing Y."/>
            <person name="Raghuvanshi S."/>
            <person name="Mohanty A."/>
            <person name="Bharti A.K."/>
            <person name="Gaur A."/>
            <person name="Gupta V."/>
            <person name="Kumar D."/>
            <person name="Ravi V."/>
            <person name="Vij S."/>
            <person name="Kapur A."/>
            <person name="Khurana P."/>
            <person name="Khurana P."/>
            <person name="Khurana J.P."/>
            <person name="Tyagi A.K."/>
            <person name="Gaikwad K."/>
            <person name="Singh A."/>
            <person name="Dalal V."/>
            <person name="Srivastava S."/>
            <person name="Dixit A."/>
            <person name="Pal A.K."/>
            <person name="Ghazi I.A."/>
            <person name="Yadav M."/>
            <person name="Pandit A."/>
            <person name="Bhargava A."/>
            <person name="Sureshbabu K."/>
            <person name="Batra K."/>
            <person name="Sharma T.R."/>
            <person name="Mohapatra T."/>
            <person name="Singh N.K."/>
            <person name="Messing J."/>
            <person name="Nelson A.B."/>
            <person name="Fuks G."/>
            <person name="Kavchok S."/>
            <person name="Keizer G."/>
            <person name="Linton E."/>
            <person name="Llaca V."/>
            <person name="Song R."/>
            <person name="Tanyolac B."/>
            <person name="Young S."/>
            <person name="Ho-Il K."/>
            <person name="Hahn J.H."/>
            <person name="Sangsakoo G."/>
            <person name="Vanavichit A."/>
            <person name="de Mattos Luiz.A.T."/>
            <person name="Zimmer P.D."/>
            <person name="Malone G."/>
            <person name="Dellagostin O."/>
            <person name="de Oliveira A.C."/>
            <person name="Bevan M."/>
            <person name="Bancroft I."/>
            <person name="Minx P."/>
            <person name="Cordum H."/>
            <person name="Wilson R."/>
            <person name="Cheng Z."/>
            <person name="Jin W."/>
            <person name="Jiang J."/>
            <person name="Leong S.A."/>
            <person name="Iwama H."/>
            <person name="Gojobori T."/>
            <person name="Itoh T."/>
            <person name="Niimura Y."/>
            <person name="Fujii Y."/>
            <person name="Habara T."/>
            <person name="Sakai H."/>
            <person name="Sato Y."/>
            <person name="Wilson G."/>
            <person name="Kumar K."/>
            <person name="McCouch S."/>
            <person name="Juretic N."/>
            <person name="Hoen D."/>
            <person name="Wright S."/>
            <person name="Bruskiewich R."/>
            <person name="Bureau T."/>
            <person name="Miyao A."/>
            <person name="Hirochika H."/>
            <person name="Nishikawa T."/>
            <person name="Kadowaki K."/>
            <person name="Sugiura M."/>
            <person name="Burr B."/>
            <person name="Sasaki T."/>
        </authorList>
    </citation>
    <scope>NUCLEOTIDE SEQUENCE [LARGE SCALE GENOMIC DNA]</scope>
    <source>
        <strain evidence="4">cv. Nipponbare</strain>
    </source>
</reference>
<dbReference type="PANTHER" id="PTHR34835:SF61">
    <property type="entry name" value="OS04G0133200 PROTEIN"/>
    <property type="match status" value="1"/>
</dbReference>
<reference evidence="2" key="1">
    <citation type="submission" date="2004-08" db="EMBL/GenBank/DDBJ databases">
        <title>Oryza sativa BAC OSJNBa0052E20 genomic sequence.</title>
        <authorList>
            <person name="Chow T.-Y."/>
            <person name="Hsing Y.-I.C."/>
            <person name="Chen C.-S."/>
            <person name="Chen H.-H."/>
            <person name="Liu S.-M."/>
            <person name="Chao Y.-T."/>
            <person name="Chang S.-J."/>
            <person name="Chen H.-C."/>
            <person name="Chen S.-K."/>
            <person name="Chen T.-R."/>
            <person name="Chen Y.-L."/>
            <person name="Cheng C.-H."/>
            <person name="Chung C.-I."/>
            <person name="Han S.-Y."/>
            <person name="Hsiao S.-H."/>
            <person name="Hsiung J.-N."/>
            <person name="Hsu C.-H."/>
            <person name="Huang J.-J."/>
            <person name="Kau P.-I."/>
            <person name="Lee M.-C."/>
            <person name="Leu H.-L."/>
            <person name="Li Y.-F."/>
            <person name="Lin S.-J."/>
            <person name="Lin Y.-C."/>
            <person name="Wu S.-W."/>
            <person name="Yu C.-Y."/>
            <person name="Yu S.-W."/>
            <person name="Wu H.-P."/>
            <person name="Shaw J.-F."/>
        </authorList>
    </citation>
    <scope>NUCLEOTIDE SEQUENCE</scope>
</reference>
<evidence type="ECO:0000313" key="4">
    <source>
        <dbReference type="Proteomes" id="UP000000763"/>
    </source>
</evidence>
<evidence type="ECO:0000313" key="2">
    <source>
        <dbReference type="EMBL" id="AAT93957.1"/>
    </source>
</evidence>
<reference evidence="4" key="4">
    <citation type="journal article" date="2008" name="Nucleic Acids Res.">
        <title>The rice annotation project database (RAP-DB): 2008 update.</title>
        <authorList>
            <consortium name="The rice annotation project (RAP)"/>
        </authorList>
    </citation>
    <scope>GENOME REANNOTATION</scope>
    <source>
        <strain evidence="4">cv. Nipponbare</strain>
    </source>
</reference>
<proteinExistence type="predicted"/>
<dbReference type="AlphaFoldDB" id="Q6ATW7"/>
<name>Q6ATW7_ORYSJ</name>
<dbReference type="EMBL" id="AC121364">
    <property type="protein sequence ID" value="AAT93957.1"/>
    <property type="molecule type" value="Genomic_DNA"/>
</dbReference>
<dbReference type="PANTHER" id="PTHR34835">
    <property type="entry name" value="OS07G0283600 PROTEIN-RELATED"/>
    <property type="match status" value="1"/>
</dbReference>
<evidence type="ECO:0000313" key="3">
    <source>
        <dbReference type="EMBL" id="AAT94017.1"/>
    </source>
</evidence>
<gene>
    <name evidence="2" type="ORF">OSJNBa0052E20.14</name>
    <name evidence="3" type="ORF">P0015C02.9</name>
</gene>
<reference evidence="3" key="2">
    <citation type="submission" date="2004-08" db="EMBL/GenBank/DDBJ databases">
        <title>Oryza sativa PAC P0015C02 genomic sequence.</title>
        <authorList>
            <person name="Chow T.-Y."/>
            <person name="Hsing Y.-I.C."/>
            <person name="Chen C.-S."/>
            <person name="Chen H.-H."/>
            <person name="Liu S.-M."/>
            <person name="Chao Y.-T."/>
            <person name="Chang S.-J."/>
            <person name="Chen H.-C."/>
            <person name="Chen S.-K."/>
            <person name="Chen T.-R."/>
            <person name="Chen Y.-L."/>
            <person name="Cheng C.-H."/>
            <person name="Chung C.-I."/>
            <person name="Han S.-Y."/>
            <person name="Hsiao S.-H."/>
            <person name="Hsiung J.-N."/>
            <person name="Hsu C.-H."/>
            <person name="Huang J.-J."/>
            <person name="Kau P.-I."/>
            <person name="Lee M.-C."/>
            <person name="Leu H.-L."/>
            <person name="Li Y.-F."/>
            <person name="Lin S.-J."/>
            <person name="Lin Y.-C."/>
            <person name="Wu S.-W."/>
            <person name="Yu C.-Y."/>
            <person name="Yu S.-W."/>
            <person name="Wu H.-P."/>
            <person name="Shaw J.-F."/>
        </authorList>
    </citation>
    <scope>NUCLEOTIDE SEQUENCE</scope>
</reference>
<accession>Q6ATW7</accession>
<dbReference type="Proteomes" id="UP000000763">
    <property type="component" value="Chromosome 5"/>
</dbReference>
<evidence type="ECO:0000256" key="1">
    <source>
        <dbReference type="SAM" id="MobiDB-lite"/>
    </source>
</evidence>
<sequence length="758" mass="85786">MATMNSTNPTLHLCSPAAGANVSGGGGSSSVFTRVLHAAQARKMHQRKQLPGSAVSNSKKTSGIKGKKVVQEKIYTRCTPAILSDLFLGFGDQQKELVKQMEFDGLLSMRLTKLNKQFGAWILCKLDPSSGNLFAGSRHEICLTCEDVSLLLGIPCGRKEILPAIKNEVKDVKAYKCEIFEKDSFDGLTIVTIQRILEKKFNRTMTVHEQIVFKTAFIIFVVTKFLAPQSVNNHISIRYMKALVDVENIHKYNWAEFVLHDIKDAAAALQHKIRHRKSIGYINGCIILPQLFYLDNLDFGTDTPEQENIPRIGVYNDSMIAEFIERDVILKNRNPFPAYGKMKLRNKHDEKYNLGHHTGAIEAIHVDRTYDARSDIEPPSFNLGITQDIEEANMVACTPGHDISNVAEDSDKEQELNFLARTPDQPISKSVDASDKSGEGYQQTKLSSFSPYSMLKETSGARIFMREEYACTKLPPKSKRRIIGGPSDILFDRPKRSIKPSHSVKSPFLSKQHSFVRHDQKALDDLYTYAISITDAEALKSSNVSHLPEMFLSFTTNCKDITFNRKIWVHISQPVPMSLSLHDIQQAIRLDTQMQEETFNVAVQVLAADEIQRFGGTDFVGWRHFLNQDFAMFATAGDDQWNPEDHLPSFKDDSLIPYDVPSCHLECMKLAFPDWDEDIPNWVSEFPSAIPAINNRLECAFHVLYYMRNWDGTRLVNPPKSDQRDLRKEFLSNLLSFKGNEAILPDFVVHCLKLSNKI</sequence>
<feature type="region of interest" description="Disordered" evidence="1">
    <location>
        <begin position="421"/>
        <end position="443"/>
    </location>
</feature>
<protein>
    <submittedName>
        <fullName evidence="3">Uncharacterized protein</fullName>
    </submittedName>
</protein>
<organism evidence="3 4">
    <name type="scientific">Oryza sativa subsp. japonica</name>
    <name type="common">Rice</name>
    <dbReference type="NCBI Taxonomy" id="39947"/>
    <lineage>
        <taxon>Eukaryota</taxon>
        <taxon>Viridiplantae</taxon>
        <taxon>Streptophyta</taxon>
        <taxon>Embryophyta</taxon>
        <taxon>Tracheophyta</taxon>
        <taxon>Spermatophyta</taxon>
        <taxon>Magnoliopsida</taxon>
        <taxon>Liliopsida</taxon>
        <taxon>Poales</taxon>
        <taxon>Poaceae</taxon>
        <taxon>BOP clade</taxon>
        <taxon>Oryzoideae</taxon>
        <taxon>Oryzeae</taxon>
        <taxon>Oryzinae</taxon>
        <taxon>Oryza</taxon>
        <taxon>Oryza sativa</taxon>
    </lineage>
</organism>